<name>A0ABS6KKT8_9MYCO</name>
<dbReference type="CDD" id="cd07812">
    <property type="entry name" value="SRPBCC"/>
    <property type="match status" value="1"/>
</dbReference>
<dbReference type="Pfam" id="PF10604">
    <property type="entry name" value="Polyketide_cyc2"/>
    <property type="match status" value="1"/>
</dbReference>
<evidence type="ECO:0000313" key="1">
    <source>
        <dbReference type="EMBL" id="MBU9764220.1"/>
    </source>
</evidence>
<gene>
    <name evidence="1" type="ORF">FR943_10250</name>
</gene>
<keyword evidence="2" id="KW-1185">Reference proteome</keyword>
<dbReference type="Proteomes" id="UP000812982">
    <property type="component" value="Unassembled WGS sequence"/>
</dbReference>
<dbReference type="InterPro" id="IPR019587">
    <property type="entry name" value="Polyketide_cyclase/dehydratase"/>
</dbReference>
<organism evidence="1 2">
    <name type="scientific">[Mycobacterium] fortunisiensis</name>
    <dbReference type="NCBI Taxonomy" id="2600579"/>
    <lineage>
        <taxon>Bacteria</taxon>
        <taxon>Bacillati</taxon>
        <taxon>Actinomycetota</taxon>
        <taxon>Actinomycetes</taxon>
        <taxon>Mycobacteriales</taxon>
        <taxon>Mycobacteriaceae</taxon>
        <taxon>Mycolicibacterium</taxon>
    </lineage>
</organism>
<sequence length="157" mass="18199">MPLLRKDDTLTAWTEVRGTAEQVYAVVSDITRIPQWSPETIRARWVGDDRFEAWNRRRLGRWRTTAHVITAKPNREFSFVVQAFGGDWTHWRYLIEPGATESTTRLSESMRMCVALPMAAAIYEHLCLFVHDRRSDLQDNLEHSVERIRTLVEAGAA</sequence>
<proteinExistence type="predicted"/>
<protein>
    <submittedName>
        <fullName evidence="1">SRPBCC family protein</fullName>
    </submittedName>
</protein>
<dbReference type="RefSeq" id="WP_217156545.1">
    <property type="nucleotide sequence ID" value="NZ_VOMB01000014.1"/>
</dbReference>
<reference evidence="1 2" key="1">
    <citation type="journal article" date="2021" name="Sci. Rep.">
        <title>Phenotypic and genomic hallmarks of a novel, potentially pathogenic rapidly growing Mycobacterium species related to the Mycobacterium fortuitum complex.</title>
        <authorList>
            <person name="Gharbi R."/>
            <person name="Khanna V."/>
            <person name="Frigui W."/>
            <person name="Mhenni B."/>
            <person name="Brosch R."/>
            <person name="Mardassi H."/>
        </authorList>
    </citation>
    <scope>NUCLEOTIDE SEQUENCE [LARGE SCALE GENOMIC DNA]</scope>
    <source>
        <strain evidence="1 2">TNTM28</strain>
    </source>
</reference>
<accession>A0ABS6KKT8</accession>
<comment type="caution">
    <text evidence="1">The sequence shown here is derived from an EMBL/GenBank/DDBJ whole genome shotgun (WGS) entry which is preliminary data.</text>
</comment>
<evidence type="ECO:0000313" key="2">
    <source>
        <dbReference type="Proteomes" id="UP000812982"/>
    </source>
</evidence>
<dbReference type="EMBL" id="VOMB01000014">
    <property type="protein sequence ID" value="MBU9764220.1"/>
    <property type="molecule type" value="Genomic_DNA"/>
</dbReference>